<dbReference type="SMART" id="SM00342">
    <property type="entry name" value="HTH_ARAC"/>
    <property type="match status" value="1"/>
</dbReference>
<dbReference type="OrthoDB" id="9807321at2"/>
<gene>
    <name evidence="5" type="ORF">SAMN04490178_11252</name>
</gene>
<dbReference type="STRING" id="112903.SAMN04490178_11252"/>
<organism evidence="5 6">
    <name type="scientific">Propionispora vibrioides</name>
    <dbReference type="NCBI Taxonomy" id="112903"/>
    <lineage>
        <taxon>Bacteria</taxon>
        <taxon>Bacillati</taxon>
        <taxon>Bacillota</taxon>
        <taxon>Negativicutes</taxon>
        <taxon>Selenomonadales</taxon>
        <taxon>Sporomusaceae</taxon>
        <taxon>Propionispora</taxon>
    </lineage>
</organism>
<dbReference type="InterPro" id="IPR009057">
    <property type="entry name" value="Homeodomain-like_sf"/>
</dbReference>
<dbReference type="GO" id="GO:0043565">
    <property type="term" value="F:sequence-specific DNA binding"/>
    <property type="evidence" value="ECO:0007669"/>
    <property type="project" value="InterPro"/>
</dbReference>
<evidence type="ECO:0000313" key="5">
    <source>
        <dbReference type="EMBL" id="SEP17339.1"/>
    </source>
</evidence>
<evidence type="ECO:0000256" key="3">
    <source>
        <dbReference type="ARBA" id="ARBA00023163"/>
    </source>
</evidence>
<dbReference type="PRINTS" id="PR00032">
    <property type="entry name" value="HTHARAC"/>
</dbReference>
<dbReference type="PANTHER" id="PTHR43280">
    <property type="entry name" value="ARAC-FAMILY TRANSCRIPTIONAL REGULATOR"/>
    <property type="match status" value="1"/>
</dbReference>
<dbReference type="PANTHER" id="PTHR43280:SF29">
    <property type="entry name" value="ARAC-FAMILY TRANSCRIPTIONAL REGULATOR"/>
    <property type="match status" value="1"/>
</dbReference>
<keyword evidence="3" id="KW-0804">Transcription</keyword>
<proteinExistence type="predicted"/>
<dbReference type="InterPro" id="IPR020449">
    <property type="entry name" value="Tscrpt_reg_AraC-type_HTH"/>
</dbReference>
<protein>
    <submittedName>
        <fullName evidence="5">AraC-type DNA-binding protein</fullName>
    </submittedName>
</protein>
<keyword evidence="2 5" id="KW-0238">DNA-binding</keyword>
<evidence type="ECO:0000256" key="2">
    <source>
        <dbReference type="ARBA" id="ARBA00023125"/>
    </source>
</evidence>
<name>A0A1H8VPP6_9FIRM</name>
<dbReference type="Proteomes" id="UP000198847">
    <property type="component" value="Unassembled WGS sequence"/>
</dbReference>
<keyword evidence="1" id="KW-0805">Transcription regulation</keyword>
<dbReference type="EMBL" id="FODY01000012">
    <property type="protein sequence ID" value="SEP17339.1"/>
    <property type="molecule type" value="Genomic_DNA"/>
</dbReference>
<dbReference type="SUPFAM" id="SSF51215">
    <property type="entry name" value="Regulatory protein AraC"/>
    <property type="match status" value="1"/>
</dbReference>
<dbReference type="GO" id="GO:0003700">
    <property type="term" value="F:DNA-binding transcription factor activity"/>
    <property type="evidence" value="ECO:0007669"/>
    <property type="project" value="InterPro"/>
</dbReference>
<evidence type="ECO:0000313" key="6">
    <source>
        <dbReference type="Proteomes" id="UP000198847"/>
    </source>
</evidence>
<dbReference type="InterPro" id="IPR037923">
    <property type="entry name" value="HTH-like"/>
</dbReference>
<dbReference type="RefSeq" id="WP_091747118.1">
    <property type="nucleotide sequence ID" value="NZ_FODY01000012.1"/>
</dbReference>
<evidence type="ECO:0000256" key="1">
    <source>
        <dbReference type="ARBA" id="ARBA00023015"/>
    </source>
</evidence>
<accession>A0A1H8VPP6</accession>
<sequence length="272" mass="31164">MSVDISEMAQYYAKVNISIIDVVRVTVPPGRKCFGVYTPPFSGFVFPLRGRARMFFDGVPYEMEYGKIFHAGPNMSLDKEVLGDSEWDFMVLHYQADDQIIDKVSYGQAHFELETGSNTRINDLLHRLHKHCATSEPFLALRVKVLFLEMMSEILLSANNQSRESGREMVEKAVTYMNMYYMEPLTISQIAAQYGLNNKQFTYLFQRHTGIGPTEYLIQQRIGRARELLCTTRCSVAEIAACVGYADPYYFSKLFKKRTGVSPSSFNRRKGQ</sequence>
<dbReference type="Gene3D" id="1.10.10.60">
    <property type="entry name" value="Homeodomain-like"/>
    <property type="match status" value="2"/>
</dbReference>
<dbReference type="AlphaFoldDB" id="A0A1H8VPP6"/>
<dbReference type="SUPFAM" id="SSF46689">
    <property type="entry name" value="Homeodomain-like"/>
    <property type="match status" value="2"/>
</dbReference>
<dbReference type="PROSITE" id="PS00041">
    <property type="entry name" value="HTH_ARAC_FAMILY_1"/>
    <property type="match status" value="1"/>
</dbReference>
<dbReference type="Pfam" id="PF12833">
    <property type="entry name" value="HTH_18"/>
    <property type="match status" value="1"/>
</dbReference>
<reference evidence="5 6" key="1">
    <citation type="submission" date="2016-10" db="EMBL/GenBank/DDBJ databases">
        <authorList>
            <person name="de Groot N.N."/>
        </authorList>
    </citation>
    <scope>NUCLEOTIDE SEQUENCE [LARGE SCALE GENOMIC DNA]</scope>
    <source>
        <strain evidence="5 6">DSM 13305</strain>
    </source>
</reference>
<feature type="domain" description="HTH araC/xylS-type" evidence="4">
    <location>
        <begin position="171"/>
        <end position="269"/>
    </location>
</feature>
<dbReference type="InterPro" id="IPR018060">
    <property type="entry name" value="HTH_AraC"/>
</dbReference>
<keyword evidence="6" id="KW-1185">Reference proteome</keyword>
<evidence type="ECO:0000259" key="4">
    <source>
        <dbReference type="PROSITE" id="PS01124"/>
    </source>
</evidence>
<dbReference type="InterPro" id="IPR018062">
    <property type="entry name" value="HTH_AraC-typ_CS"/>
</dbReference>
<dbReference type="PROSITE" id="PS01124">
    <property type="entry name" value="HTH_ARAC_FAMILY_2"/>
    <property type="match status" value="1"/>
</dbReference>